<sequence>MLYRTPTLASVVVYGTRWCAQSQLVRRYLERLGIPYRFVDLEEHPEAVAQLRWWTGGYASHPTVYVGGEVLVEPSLAELERSLMRRGLL</sequence>
<dbReference type="RefSeq" id="WP_013156959.1">
    <property type="nucleotide sequence ID" value="NC_014212.1"/>
</dbReference>
<dbReference type="KEGG" id="msv:Mesil_0413"/>
<gene>
    <name evidence="2" type="ordered locus">Mesil_0413</name>
</gene>
<proteinExistence type="predicted"/>
<name>D7BI79_ALLS1</name>
<dbReference type="STRING" id="526227.Mesil_0413"/>
<evidence type="ECO:0000313" key="3">
    <source>
        <dbReference type="Proteomes" id="UP000001916"/>
    </source>
</evidence>
<dbReference type="AlphaFoldDB" id="D7BI79"/>
<dbReference type="CDD" id="cd02976">
    <property type="entry name" value="NrdH"/>
    <property type="match status" value="1"/>
</dbReference>
<dbReference type="HOGENOM" id="CLU_026126_11_2_0"/>
<dbReference type="Proteomes" id="UP000001916">
    <property type="component" value="Chromosome"/>
</dbReference>
<evidence type="ECO:0000259" key="1">
    <source>
        <dbReference type="Pfam" id="PF00462"/>
    </source>
</evidence>
<keyword evidence="3" id="KW-1185">Reference proteome</keyword>
<dbReference type="PROSITE" id="PS51354">
    <property type="entry name" value="GLUTAREDOXIN_2"/>
    <property type="match status" value="1"/>
</dbReference>
<evidence type="ECO:0000313" key="2">
    <source>
        <dbReference type="EMBL" id="ADH62353.1"/>
    </source>
</evidence>
<dbReference type="InterPro" id="IPR002109">
    <property type="entry name" value="Glutaredoxin"/>
</dbReference>
<reference evidence="2 3" key="1">
    <citation type="journal article" date="2010" name="Stand. Genomic Sci.">
        <title>Complete genome sequence of Meiothermus silvanus type strain (VI-R2).</title>
        <authorList>
            <person name="Sikorski J."/>
            <person name="Tindall B.J."/>
            <person name="Lowry S."/>
            <person name="Lucas S."/>
            <person name="Nolan M."/>
            <person name="Copeland A."/>
            <person name="Glavina Del Rio T."/>
            <person name="Tice H."/>
            <person name="Cheng J.F."/>
            <person name="Han C."/>
            <person name="Pitluck S."/>
            <person name="Liolios K."/>
            <person name="Ivanova N."/>
            <person name="Mavromatis K."/>
            <person name="Mikhailova N."/>
            <person name="Pati A."/>
            <person name="Goodwin L."/>
            <person name="Chen A."/>
            <person name="Palaniappan K."/>
            <person name="Land M."/>
            <person name="Hauser L."/>
            <person name="Chang Y.J."/>
            <person name="Jeffries C.D."/>
            <person name="Rohde M."/>
            <person name="Goker M."/>
            <person name="Woyke T."/>
            <person name="Bristow J."/>
            <person name="Eisen J.A."/>
            <person name="Markowitz V."/>
            <person name="Hugenholtz P."/>
            <person name="Kyrpides N.C."/>
            <person name="Klenk H.P."/>
            <person name="Lapidus A."/>
        </authorList>
    </citation>
    <scope>NUCLEOTIDE SEQUENCE [LARGE SCALE GENOMIC DNA]</scope>
    <source>
        <strain evidence="3">ATCC 700542 / DSM 9946 / VI-R2</strain>
    </source>
</reference>
<dbReference type="OrthoDB" id="8991911at2"/>
<dbReference type="eggNOG" id="COG0695">
    <property type="taxonomic scope" value="Bacteria"/>
</dbReference>
<dbReference type="EMBL" id="CP002042">
    <property type="protein sequence ID" value="ADH62353.1"/>
    <property type="molecule type" value="Genomic_DNA"/>
</dbReference>
<accession>D7BI79</accession>
<organism evidence="2 3">
    <name type="scientific">Allomeiothermus silvanus (strain ATCC 700542 / DSM 9946 / NBRC 106475 / NCIMB 13440 / VI-R2)</name>
    <name type="common">Thermus silvanus</name>
    <dbReference type="NCBI Taxonomy" id="526227"/>
    <lineage>
        <taxon>Bacteria</taxon>
        <taxon>Thermotogati</taxon>
        <taxon>Deinococcota</taxon>
        <taxon>Deinococci</taxon>
        <taxon>Thermales</taxon>
        <taxon>Thermaceae</taxon>
        <taxon>Allomeiothermus</taxon>
    </lineage>
</organism>
<dbReference type="SUPFAM" id="SSF52833">
    <property type="entry name" value="Thioredoxin-like"/>
    <property type="match status" value="1"/>
</dbReference>
<dbReference type="InterPro" id="IPR036249">
    <property type="entry name" value="Thioredoxin-like_sf"/>
</dbReference>
<protein>
    <submittedName>
        <fullName evidence="2">Glutaredoxin</fullName>
    </submittedName>
</protein>
<dbReference type="Pfam" id="PF00462">
    <property type="entry name" value="Glutaredoxin"/>
    <property type="match status" value="1"/>
</dbReference>
<feature type="domain" description="Glutaredoxin" evidence="1">
    <location>
        <begin position="11"/>
        <end position="70"/>
    </location>
</feature>
<dbReference type="Gene3D" id="3.40.30.10">
    <property type="entry name" value="Glutaredoxin"/>
    <property type="match status" value="1"/>
</dbReference>